<dbReference type="GeneID" id="9472795"/>
<keyword evidence="2" id="KW-1185">Reference proteome</keyword>
<protein>
    <submittedName>
        <fullName evidence="1">Uncharacterized protein</fullName>
    </submittedName>
</protein>
<dbReference type="AlphaFoldDB" id="D0N9H5"/>
<sequence length="80" mass="8702">MSNQYLQFITSQPSKRIIFKCVLEGISRTSTHTPSFRTCSTSAPHSPFTPNVTGVCPITEGPALLRAKKSYQTQATGVAK</sequence>
<gene>
    <name evidence="1" type="ORF">PITG_08108</name>
</gene>
<dbReference type="VEuPathDB" id="FungiDB:PITG_08108"/>
<accession>D0N9H5</accession>
<dbReference type="InParanoid" id="D0N9H5"/>
<dbReference type="EMBL" id="DS028129">
    <property type="protein sequence ID" value="EEY54463.1"/>
    <property type="molecule type" value="Genomic_DNA"/>
</dbReference>
<dbReference type="HOGENOM" id="CLU_2594986_0_0_1"/>
<reference evidence="2" key="1">
    <citation type="journal article" date="2009" name="Nature">
        <title>Genome sequence and analysis of the Irish potato famine pathogen Phytophthora infestans.</title>
        <authorList>
            <consortium name="The Broad Institute Genome Sequencing Platform"/>
            <person name="Haas B.J."/>
            <person name="Kamoun S."/>
            <person name="Zody M.C."/>
            <person name="Jiang R.H."/>
            <person name="Handsaker R.E."/>
            <person name="Cano L.M."/>
            <person name="Grabherr M."/>
            <person name="Kodira C.D."/>
            <person name="Raffaele S."/>
            <person name="Torto-Alalibo T."/>
            <person name="Bozkurt T.O."/>
            <person name="Ah-Fong A.M."/>
            <person name="Alvarado L."/>
            <person name="Anderson V.L."/>
            <person name="Armstrong M.R."/>
            <person name="Avrova A."/>
            <person name="Baxter L."/>
            <person name="Beynon J."/>
            <person name="Boevink P.C."/>
            <person name="Bollmann S.R."/>
            <person name="Bos J.I."/>
            <person name="Bulone V."/>
            <person name="Cai G."/>
            <person name="Cakir C."/>
            <person name="Carrington J.C."/>
            <person name="Chawner M."/>
            <person name="Conti L."/>
            <person name="Costanzo S."/>
            <person name="Ewan R."/>
            <person name="Fahlgren N."/>
            <person name="Fischbach M.A."/>
            <person name="Fugelstad J."/>
            <person name="Gilroy E.M."/>
            <person name="Gnerre S."/>
            <person name="Green P.J."/>
            <person name="Grenville-Briggs L.J."/>
            <person name="Griffith J."/>
            <person name="Grunwald N.J."/>
            <person name="Horn K."/>
            <person name="Horner N.R."/>
            <person name="Hu C.H."/>
            <person name="Huitema E."/>
            <person name="Jeong D.H."/>
            <person name="Jones A.M."/>
            <person name="Jones J.D."/>
            <person name="Jones R.W."/>
            <person name="Karlsson E.K."/>
            <person name="Kunjeti S.G."/>
            <person name="Lamour K."/>
            <person name="Liu Z."/>
            <person name="Ma L."/>
            <person name="Maclean D."/>
            <person name="Chibucos M.C."/>
            <person name="McDonald H."/>
            <person name="McWalters J."/>
            <person name="Meijer H.J."/>
            <person name="Morgan W."/>
            <person name="Morris P.F."/>
            <person name="Munro C.A."/>
            <person name="O'Neill K."/>
            <person name="Ospina-Giraldo M."/>
            <person name="Pinzon A."/>
            <person name="Pritchard L."/>
            <person name="Ramsahoye B."/>
            <person name="Ren Q."/>
            <person name="Restrepo S."/>
            <person name="Roy S."/>
            <person name="Sadanandom A."/>
            <person name="Savidor A."/>
            <person name="Schornack S."/>
            <person name="Schwartz D.C."/>
            <person name="Schumann U.D."/>
            <person name="Schwessinger B."/>
            <person name="Seyer L."/>
            <person name="Sharpe T."/>
            <person name="Silvar C."/>
            <person name="Song J."/>
            <person name="Studholme D.J."/>
            <person name="Sykes S."/>
            <person name="Thines M."/>
            <person name="van de Vondervoort P.J."/>
            <person name="Phuntumart V."/>
            <person name="Wawra S."/>
            <person name="Weide R."/>
            <person name="Win J."/>
            <person name="Young C."/>
            <person name="Zhou S."/>
            <person name="Fry W."/>
            <person name="Meyers B.C."/>
            <person name="van West P."/>
            <person name="Ristaino J."/>
            <person name="Govers F."/>
            <person name="Birch P.R."/>
            <person name="Whisson S.C."/>
            <person name="Judelson H.S."/>
            <person name="Nusbaum C."/>
        </authorList>
    </citation>
    <scope>NUCLEOTIDE SEQUENCE [LARGE SCALE GENOMIC DNA]</scope>
    <source>
        <strain evidence="2">T30-4</strain>
    </source>
</reference>
<name>D0N9H5_PHYIT</name>
<dbReference type="RefSeq" id="XP_002904285.1">
    <property type="nucleotide sequence ID" value="XM_002904239.1"/>
</dbReference>
<dbReference type="Proteomes" id="UP000006643">
    <property type="component" value="Unassembled WGS sequence"/>
</dbReference>
<evidence type="ECO:0000313" key="1">
    <source>
        <dbReference type="EMBL" id="EEY54463.1"/>
    </source>
</evidence>
<dbReference type="KEGG" id="pif:PITG_08108"/>
<proteinExistence type="predicted"/>
<organism evidence="1 2">
    <name type="scientific">Phytophthora infestans (strain T30-4)</name>
    <name type="common">Potato late blight agent</name>
    <dbReference type="NCBI Taxonomy" id="403677"/>
    <lineage>
        <taxon>Eukaryota</taxon>
        <taxon>Sar</taxon>
        <taxon>Stramenopiles</taxon>
        <taxon>Oomycota</taxon>
        <taxon>Peronosporomycetes</taxon>
        <taxon>Peronosporales</taxon>
        <taxon>Peronosporaceae</taxon>
        <taxon>Phytophthora</taxon>
    </lineage>
</organism>
<evidence type="ECO:0000313" key="2">
    <source>
        <dbReference type="Proteomes" id="UP000006643"/>
    </source>
</evidence>